<evidence type="ECO:0000256" key="2">
    <source>
        <dbReference type="ARBA" id="ARBA00022475"/>
    </source>
</evidence>
<keyword evidence="4 8" id="KW-0812">Transmembrane</keyword>
<feature type="transmembrane region" description="Helical" evidence="8">
    <location>
        <begin position="12"/>
        <end position="36"/>
    </location>
</feature>
<evidence type="ECO:0000256" key="4">
    <source>
        <dbReference type="ARBA" id="ARBA00022692"/>
    </source>
</evidence>
<feature type="transmembrane region" description="Helical" evidence="8">
    <location>
        <begin position="71"/>
        <end position="90"/>
    </location>
</feature>
<evidence type="ECO:0000256" key="7">
    <source>
        <dbReference type="ARBA" id="ARBA00024033"/>
    </source>
</evidence>
<keyword evidence="5 8" id="KW-1133">Transmembrane helix</keyword>
<dbReference type="RefSeq" id="WP_116067852.1">
    <property type="nucleotide sequence ID" value="NZ_BONB01000007.1"/>
</dbReference>
<feature type="transmembrane region" description="Helical" evidence="8">
    <location>
        <begin position="354"/>
        <end position="371"/>
    </location>
</feature>
<evidence type="ECO:0000313" key="9">
    <source>
        <dbReference type="EMBL" id="REF96303.1"/>
    </source>
</evidence>
<feature type="transmembrane region" description="Helical" evidence="8">
    <location>
        <begin position="169"/>
        <end position="188"/>
    </location>
</feature>
<reference evidence="9 10" key="1">
    <citation type="submission" date="2018-08" db="EMBL/GenBank/DDBJ databases">
        <title>Sequencing the genomes of 1000 actinobacteria strains.</title>
        <authorList>
            <person name="Klenk H.-P."/>
        </authorList>
    </citation>
    <scope>NUCLEOTIDE SEQUENCE [LARGE SCALE GENOMIC DNA]</scope>
    <source>
        <strain evidence="9 10">DSM 44099</strain>
    </source>
</reference>
<evidence type="ECO:0000256" key="1">
    <source>
        <dbReference type="ARBA" id="ARBA00004651"/>
    </source>
</evidence>
<evidence type="ECO:0000256" key="6">
    <source>
        <dbReference type="ARBA" id="ARBA00023136"/>
    </source>
</evidence>
<dbReference type="Pfam" id="PF09594">
    <property type="entry name" value="GT87"/>
    <property type="match status" value="1"/>
</dbReference>
<keyword evidence="6 8" id="KW-0472">Membrane</keyword>
<proteinExistence type="inferred from homology"/>
<keyword evidence="3" id="KW-0808">Transferase</keyword>
<evidence type="ECO:0000256" key="5">
    <source>
        <dbReference type="ARBA" id="ARBA00022989"/>
    </source>
</evidence>
<feature type="transmembrane region" description="Helical" evidence="8">
    <location>
        <begin position="233"/>
        <end position="258"/>
    </location>
</feature>
<accession>A0A3D9ZK50</accession>
<dbReference type="Proteomes" id="UP000256913">
    <property type="component" value="Unassembled WGS sequence"/>
</dbReference>
<evidence type="ECO:0000256" key="8">
    <source>
        <dbReference type="SAM" id="Phobius"/>
    </source>
</evidence>
<name>A0A3D9ZK50_9ACTN</name>
<keyword evidence="2" id="KW-1003">Cell membrane</keyword>
<organism evidence="9 10">
    <name type="scientific">Asanoa ferruginea</name>
    <dbReference type="NCBI Taxonomy" id="53367"/>
    <lineage>
        <taxon>Bacteria</taxon>
        <taxon>Bacillati</taxon>
        <taxon>Actinomycetota</taxon>
        <taxon>Actinomycetes</taxon>
        <taxon>Micromonosporales</taxon>
        <taxon>Micromonosporaceae</taxon>
        <taxon>Asanoa</taxon>
    </lineage>
</organism>
<dbReference type="EMBL" id="QUMQ01000001">
    <property type="protein sequence ID" value="REF96303.1"/>
    <property type="molecule type" value="Genomic_DNA"/>
</dbReference>
<feature type="transmembrane region" description="Helical" evidence="8">
    <location>
        <begin position="329"/>
        <end position="347"/>
    </location>
</feature>
<feature type="transmembrane region" description="Helical" evidence="8">
    <location>
        <begin position="42"/>
        <end position="64"/>
    </location>
</feature>
<dbReference type="InterPro" id="IPR018584">
    <property type="entry name" value="GT87"/>
</dbReference>
<dbReference type="GO" id="GO:0016758">
    <property type="term" value="F:hexosyltransferase activity"/>
    <property type="evidence" value="ECO:0007669"/>
    <property type="project" value="InterPro"/>
</dbReference>
<feature type="transmembrane region" description="Helical" evidence="8">
    <location>
        <begin position="270"/>
        <end position="287"/>
    </location>
</feature>
<comment type="similarity">
    <text evidence="7">Belongs to the glycosyltransferase 87 family.</text>
</comment>
<evidence type="ECO:0000313" key="10">
    <source>
        <dbReference type="Proteomes" id="UP000256913"/>
    </source>
</evidence>
<dbReference type="GO" id="GO:0005886">
    <property type="term" value="C:plasma membrane"/>
    <property type="evidence" value="ECO:0007669"/>
    <property type="project" value="UniProtKB-SubCell"/>
</dbReference>
<dbReference type="OrthoDB" id="3867445at2"/>
<comment type="caution">
    <text evidence="9">The sequence shown here is derived from an EMBL/GenBank/DDBJ whole genome shotgun (WGS) entry which is preliminary data.</text>
</comment>
<feature type="transmembrane region" description="Helical" evidence="8">
    <location>
        <begin position="200"/>
        <end position="227"/>
    </location>
</feature>
<comment type="subcellular location">
    <subcellularLocation>
        <location evidence="1">Cell membrane</location>
        <topology evidence="1">Multi-pass membrane protein</topology>
    </subcellularLocation>
</comment>
<protein>
    <submittedName>
        <fullName evidence="9">Uncharacterized protein DUF2029</fullName>
    </submittedName>
</protein>
<sequence>MIPWSRLDRAAGGLAFDLGLYTLSAGFAVVTALTSTLLPHRAWGAVAAVGYAVAAVAVLVQWLAGNRDPRLRAAITGVAWVATAWVPMLIQCVERAGGRTDRAQEEVLVVEDGGIRLLHHGTPYLSDGTIAGLPADERLLGYLPYQPGMALFGLPRAIAGSAWWTDARIWFLVVTVAALAIAIALVRGPHLLRAVQLTTVLPICALAIATGGDDIPVLALCLLSLALCARERWAWAGVVAGLAGALKLFALPIVVVLLIHALTRRRLRPFALGALGLPVLALVPPLLRDPGALVDNVIGFPLGHGVVSSPAASPFPGQLIASGLPGGRLIAAGLLGLAGVVIAVWIIRRPPRTAAAVSLISGYGLLAAILLMPSTRFGYLLYPIALLAWAPALRDAAAPAPRDRVEEATDGRATAYT</sequence>
<keyword evidence="10" id="KW-1185">Reference proteome</keyword>
<gene>
    <name evidence="9" type="ORF">DFJ67_2280</name>
</gene>
<evidence type="ECO:0000256" key="3">
    <source>
        <dbReference type="ARBA" id="ARBA00022679"/>
    </source>
</evidence>
<dbReference type="AlphaFoldDB" id="A0A3D9ZK50"/>